<accession>A0A1Y4QZA1</accession>
<dbReference type="Pfam" id="PF01544">
    <property type="entry name" value="CorA"/>
    <property type="match status" value="1"/>
</dbReference>
<evidence type="ECO:0000256" key="3">
    <source>
        <dbReference type="ARBA" id="ARBA00022692"/>
    </source>
</evidence>
<dbReference type="GO" id="GO:0016020">
    <property type="term" value="C:membrane"/>
    <property type="evidence" value="ECO:0007669"/>
    <property type="project" value="UniProtKB-SubCell"/>
</dbReference>
<dbReference type="Proteomes" id="UP000196074">
    <property type="component" value="Unassembled WGS sequence"/>
</dbReference>
<dbReference type="Gene3D" id="1.20.58.340">
    <property type="entry name" value="Magnesium transport protein CorA, transmembrane region"/>
    <property type="match status" value="2"/>
</dbReference>
<gene>
    <name evidence="8" type="ORF">B5E88_09525</name>
    <name evidence="7" type="ORF">P7H47_00965</name>
</gene>
<keyword evidence="5 6" id="KW-0472">Membrane</keyword>
<proteinExistence type="inferred from homology"/>
<feature type="transmembrane region" description="Helical" evidence="6">
    <location>
        <begin position="242"/>
        <end position="263"/>
    </location>
</feature>
<comment type="caution">
    <text evidence="8">The sequence shown here is derived from an EMBL/GenBank/DDBJ whole genome shotgun (WGS) entry which is preliminary data.</text>
</comment>
<dbReference type="InterPro" id="IPR045861">
    <property type="entry name" value="CorA_cytoplasmic_dom"/>
</dbReference>
<keyword evidence="4 6" id="KW-1133">Transmembrane helix</keyword>
<dbReference type="PANTHER" id="PTHR47891">
    <property type="entry name" value="TRANSPORTER-RELATED"/>
    <property type="match status" value="1"/>
</dbReference>
<evidence type="ECO:0000256" key="2">
    <source>
        <dbReference type="ARBA" id="ARBA00009765"/>
    </source>
</evidence>
<protein>
    <submittedName>
        <fullName evidence="7 8">Magnesium transporter</fullName>
    </submittedName>
</protein>
<dbReference type="CDD" id="cd12827">
    <property type="entry name" value="EcCorA_ZntB-like_u2"/>
    <property type="match status" value="1"/>
</dbReference>
<dbReference type="PANTHER" id="PTHR47891:SF1">
    <property type="entry name" value="CORA-MAGNESIUM AND COBALT TRANSPORTER"/>
    <property type="match status" value="1"/>
</dbReference>
<evidence type="ECO:0000313" key="7">
    <source>
        <dbReference type="EMBL" id="MDT2795845.1"/>
    </source>
</evidence>
<dbReference type="Gene3D" id="3.30.460.20">
    <property type="entry name" value="CorA soluble domain-like"/>
    <property type="match status" value="1"/>
</dbReference>
<sequence length="302" mass="35172">MIETIEFGKNYHWIILHADFLTNDTTDYQMLGLDEETITYALDRYERAHTEYQTDTNTFTIIYNVLKRTKEENHYETIPITFIAKKQQLFTIYNDDNAYIIDLMKKYLAYNNQISVVKFLFVGLFLISESYFPYIEALDKKQEEVSRKLREKITKSDLLTLSDIATGMIYLVAATNQNTILLEQIKGQIIYKQFDEIEREQYVDSLIEAKQLSSMTQLNSEIIQQLYSTYDNILNNNLNDHMAVLTVLSIFLAISATVTGFFGMNVTLPIKNSPYAWLAIIGICLVLCLIYALILRITLWKK</sequence>
<keyword evidence="3 6" id="KW-0812">Transmembrane</keyword>
<dbReference type="GO" id="GO:0046873">
    <property type="term" value="F:metal ion transmembrane transporter activity"/>
    <property type="evidence" value="ECO:0007669"/>
    <property type="project" value="InterPro"/>
</dbReference>
<dbReference type="RefSeq" id="WP_050047248.1">
    <property type="nucleotide sequence ID" value="NZ_CP184653.1"/>
</dbReference>
<evidence type="ECO:0000313" key="9">
    <source>
        <dbReference type="Proteomes" id="UP000196074"/>
    </source>
</evidence>
<reference evidence="7" key="3">
    <citation type="submission" date="2023-03" db="EMBL/GenBank/DDBJ databases">
        <authorList>
            <person name="Shen W."/>
            <person name="Cai J."/>
        </authorList>
    </citation>
    <scope>NUCLEOTIDE SEQUENCE</scope>
    <source>
        <strain evidence="7">B245-2</strain>
    </source>
</reference>
<comment type="similarity">
    <text evidence="2">Belongs to the CorA metal ion transporter (MIT) (TC 1.A.35) family.</text>
</comment>
<dbReference type="SUPFAM" id="SSF143865">
    <property type="entry name" value="CorA soluble domain-like"/>
    <property type="match status" value="1"/>
</dbReference>
<dbReference type="Proteomes" id="UP001255696">
    <property type="component" value="Unassembled WGS sequence"/>
</dbReference>
<comment type="subcellular location">
    <subcellularLocation>
        <location evidence="1">Membrane</location>
        <topology evidence="1">Multi-pass membrane protein</topology>
    </subcellularLocation>
</comment>
<reference evidence="9" key="1">
    <citation type="submission" date="2017-04" db="EMBL/GenBank/DDBJ databases">
        <title>Function of individual gut microbiota members based on whole genome sequencing of pure cultures obtained from chicken caecum.</title>
        <authorList>
            <person name="Medvecky M."/>
            <person name="Cejkova D."/>
            <person name="Polansky O."/>
            <person name="Karasova D."/>
            <person name="Kubasova T."/>
            <person name="Cizek A."/>
            <person name="Rychlik I."/>
        </authorList>
    </citation>
    <scope>NUCLEOTIDE SEQUENCE [LARGE SCALE GENOMIC DNA]</scope>
    <source>
        <strain evidence="9">An144</strain>
    </source>
</reference>
<dbReference type="InterPro" id="IPR045863">
    <property type="entry name" value="CorA_TM1_TM2"/>
</dbReference>
<evidence type="ECO:0000256" key="1">
    <source>
        <dbReference type="ARBA" id="ARBA00004141"/>
    </source>
</evidence>
<evidence type="ECO:0000256" key="4">
    <source>
        <dbReference type="ARBA" id="ARBA00022989"/>
    </source>
</evidence>
<dbReference type="SUPFAM" id="SSF144083">
    <property type="entry name" value="Magnesium transport protein CorA, transmembrane region"/>
    <property type="match status" value="1"/>
</dbReference>
<evidence type="ECO:0000256" key="5">
    <source>
        <dbReference type="ARBA" id="ARBA00023136"/>
    </source>
</evidence>
<evidence type="ECO:0000256" key="6">
    <source>
        <dbReference type="SAM" id="Phobius"/>
    </source>
</evidence>
<dbReference type="AlphaFoldDB" id="A0A1Y4QZA1"/>
<dbReference type="InterPro" id="IPR002523">
    <property type="entry name" value="MgTranspt_CorA/ZnTranspt_ZntB"/>
</dbReference>
<feature type="transmembrane region" description="Helical" evidence="6">
    <location>
        <begin position="275"/>
        <end position="299"/>
    </location>
</feature>
<dbReference type="EMBL" id="NFLC01000020">
    <property type="protein sequence ID" value="OUQ09593.1"/>
    <property type="molecule type" value="Genomic_DNA"/>
</dbReference>
<name>A0A1Y4QZA1_9ENTE</name>
<evidence type="ECO:0000313" key="8">
    <source>
        <dbReference type="EMBL" id="OUQ09593.1"/>
    </source>
</evidence>
<reference evidence="8" key="2">
    <citation type="journal article" date="2018" name="BMC Genomics">
        <title>Whole genome sequencing and function prediction of 133 gut anaerobes isolated from chicken caecum in pure cultures.</title>
        <authorList>
            <person name="Medvecky M."/>
            <person name="Cejkova D."/>
            <person name="Polansky O."/>
            <person name="Karasova D."/>
            <person name="Kubasova T."/>
            <person name="Cizek A."/>
            <person name="Rychlik I."/>
        </authorList>
    </citation>
    <scope>NUCLEOTIDE SEQUENCE</scope>
    <source>
        <strain evidence="8">An144</strain>
    </source>
</reference>
<dbReference type="EMBL" id="JARQBI010000002">
    <property type="protein sequence ID" value="MDT2795845.1"/>
    <property type="molecule type" value="Genomic_DNA"/>
</dbReference>
<organism evidence="8 9">
    <name type="scientific">Enterococcus cecorum</name>
    <dbReference type="NCBI Taxonomy" id="44008"/>
    <lineage>
        <taxon>Bacteria</taxon>
        <taxon>Bacillati</taxon>
        <taxon>Bacillota</taxon>
        <taxon>Bacilli</taxon>
        <taxon>Lactobacillales</taxon>
        <taxon>Enterococcaceae</taxon>
        <taxon>Enterococcus</taxon>
    </lineage>
</organism>
<dbReference type="InterPro" id="IPR047199">
    <property type="entry name" value="CorA-like"/>
</dbReference>